<evidence type="ECO:0000313" key="4">
    <source>
        <dbReference type="Proteomes" id="UP001596270"/>
    </source>
</evidence>
<keyword evidence="2" id="KW-0732">Signal</keyword>
<name>A0ABW1TVL9_9BURK</name>
<gene>
    <name evidence="3" type="ORF">ACFQND_09080</name>
</gene>
<evidence type="ECO:0000256" key="2">
    <source>
        <dbReference type="SAM" id="SignalP"/>
    </source>
</evidence>
<dbReference type="PANTHER" id="PTHR42928">
    <property type="entry name" value="TRICARBOXYLATE-BINDING PROTEIN"/>
    <property type="match status" value="1"/>
</dbReference>
<dbReference type="InterPro" id="IPR005064">
    <property type="entry name" value="BUG"/>
</dbReference>
<reference evidence="4" key="1">
    <citation type="journal article" date="2019" name="Int. J. Syst. Evol. Microbiol.">
        <title>The Global Catalogue of Microorganisms (GCM) 10K type strain sequencing project: providing services to taxonomists for standard genome sequencing and annotation.</title>
        <authorList>
            <consortium name="The Broad Institute Genomics Platform"/>
            <consortium name="The Broad Institute Genome Sequencing Center for Infectious Disease"/>
            <person name="Wu L."/>
            <person name="Ma J."/>
        </authorList>
    </citation>
    <scope>NUCLEOTIDE SEQUENCE [LARGE SCALE GENOMIC DNA]</scope>
    <source>
        <strain evidence="4">CCUG 39402</strain>
    </source>
</reference>
<dbReference type="EMBL" id="JBHSRS010000018">
    <property type="protein sequence ID" value="MFC6281380.1"/>
    <property type="molecule type" value="Genomic_DNA"/>
</dbReference>
<organism evidence="3 4">
    <name type="scientific">Polaromonas aquatica</name>
    <dbReference type="NCBI Taxonomy" id="332657"/>
    <lineage>
        <taxon>Bacteria</taxon>
        <taxon>Pseudomonadati</taxon>
        <taxon>Pseudomonadota</taxon>
        <taxon>Betaproteobacteria</taxon>
        <taxon>Burkholderiales</taxon>
        <taxon>Comamonadaceae</taxon>
        <taxon>Polaromonas</taxon>
    </lineage>
</organism>
<sequence length="327" mass="34003">MNSYRRLALAFHALFFASLFAGALHAQTGYPSRPVTLVVPYPPGGSADILARTVGQKLSVLWGQPVIVDNRAGAGTAIGAKAVASAPADGYTLLMGTVSSHAINPAMNKVGYDPVKDFTAVAPLASVAFVLVAHPSFAAASLQDLVAMARAKPGEITYASAGPGTSNHLAGVLLEGASRINLLHVPYKGSAPALSDVLAGHVKLMFDLQATALPYVNSGRLRALAITSKTRSSNLPNVPTMVEGGVPGYEASAWFGIFAPAALPRPVTEKINQSLASVLKMADVQKQLRDLGAEPESGTPEAFSEYVRSESVKWAEIVKSAGASTNK</sequence>
<dbReference type="PANTHER" id="PTHR42928:SF5">
    <property type="entry name" value="BLR1237 PROTEIN"/>
    <property type="match status" value="1"/>
</dbReference>
<keyword evidence="4" id="KW-1185">Reference proteome</keyword>
<dbReference type="SUPFAM" id="SSF53850">
    <property type="entry name" value="Periplasmic binding protein-like II"/>
    <property type="match status" value="1"/>
</dbReference>
<dbReference type="Proteomes" id="UP001596270">
    <property type="component" value="Unassembled WGS sequence"/>
</dbReference>
<evidence type="ECO:0000313" key="3">
    <source>
        <dbReference type="EMBL" id="MFC6281380.1"/>
    </source>
</evidence>
<dbReference type="Gene3D" id="3.40.190.150">
    <property type="entry name" value="Bordetella uptake gene, domain 1"/>
    <property type="match status" value="1"/>
</dbReference>
<protein>
    <submittedName>
        <fullName evidence="3">Bug family tripartite tricarboxylate transporter substrate binding protein</fullName>
    </submittedName>
</protein>
<evidence type="ECO:0000256" key="1">
    <source>
        <dbReference type="ARBA" id="ARBA00006987"/>
    </source>
</evidence>
<dbReference type="RefSeq" id="WP_377413177.1">
    <property type="nucleotide sequence ID" value="NZ_JBHSRS010000018.1"/>
</dbReference>
<feature type="signal peptide" evidence="2">
    <location>
        <begin position="1"/>
        <end position="26"/>
    </location>
</feature>
<proteinExistence type="inferred from homology"/>
<accession>A0ABW1TVL9</accession>
<dbReference type="CDD" id="cd13578">
    <property type="entry name" value="PBP2_Bug27"/>
    <property type="match status" value="1"/>
</dbReference>
<comment type="similarity">
    <text evidence="1">Belongs to the UPF0065 (bug) family.</text>
</comment>
<dbReference type="Pfam" id="PF03401">
    <property type="entry name" value="TctC"/>
    <property type="match status" value="1"/>
</dbReference>
<dbReference type="Gene3D" id="3.40.190.10">
    <property type="entry name" value="Periplasmic binding protein-like II"/>
    <property type="match status" value="1"/>
</dbReference>
<feature type="chain" id="PRO_5047029386" evidence="2">
    <location>
        <begin position="27"/>
        <end position="327"/>
    </location>
</feature>
<dbReference type="PIRSF" id="PIRSF017082">
    <property type="entry name" value="YflP"/>
    <property type="match status" value="1"/>
</dbReference>
<dbReference type="InterPro" id="IPR042100">
    <property type="entry name" value="Bug_dom1"/>
</dbReference>
<comment type="caution">
    <text evidence="3">The sequence shown here is derived from an EMBL/GenBank/DDBJ whole genome shotgun (WGS) entry which is preliminary data.</text>
</comment>